<feature type="compositionally biased region" description="Acidic residues" evidence="1">
    <location>
        <begin position="209"/>
        <end position="228"/>
    </location>
</feature>
<name>A0AAD4EQT7_9PEZI</name>
<evidence type="ECO:0000313" key="3">
    <source>
        <dbReference type="Proteomes" id="UP001197093"/>
    </source>
</evidence>
<dbReference type="Gene3D" id="3.30.710.10">
    <property type="entry name" value="Potassium Channel Kv1.1, Chain A"/>
    <property type="match status" value="1"/>
</dbReference>
<reference evidence="2" key="1">
    <citation type="submission" date="2023-02" db="EMBL/GenBank/DDBJ databases">
        <authorList>
            <person name="Palmer J.M."/>
        </authorList>
    </citation>
    <scope>NUCLEOTIDE SEQUENCE</scope>
    <source>
        <strain evidence="2">FW57</strain>
    </source>
</reference>
<dbReference type="EMBL" id="JAHCVI010000004">
    <property type="protein sequence ID" value="KAG7285838.1"/>
    <property type="molecule type" value="Genomic_DNA"/>
</dbReference>
<accession>A0AAD4EQT7</accession>
<keyword evidence="3" id="KW-1185">Reference proteome</keyword>
<evidence type="ECO:0000313" key="2">
    <source>
        <dbReference type="EMBL" id="KAG7285838.1"/>
    </source>
</evidence>
<evidence type="ECO:0000256" key="1">
    <source>
        <dbReference type="SAM" id="MobiDB-lite"/>
    </source>
</evidence>
<gene>
    <name evidence="2" type="ORF">NEMBOFW57_008132</name>
</gene>
<evidence type="ECO:0008006" key="4">
    <source>
        <dbReference type="Google" id="ProtNLM"/>
    </source>
</evidence>
<protein>
    <recommendedName>
        <fullName evidence="4">BTB domain-containing protein</fullName>
    </recommendedName>
</protein>
<sequence length="286" mass="31890">MKLEPESGGAEVLDPRGDLTLVAGPDRVTFRVCSRSLARSSPVWDAMLYGPFADGKEQQQEGCGWEIPLPDDRPEGLRILFSVAHGKFDDLPHAIAHEELLSLTVLADKYDMIGLLKPFWNNWLKDPDHVADCATDELVDHLSVYHKLGHGRGFRKAYVSFITRAATNDDGGLYMDGFPDYDIHTDNHHWLLDDLAPGPESEPKREPEQEPEQEPEPEPEPESADELTYEIPAFESVEGVEVTPGMEDIVGLSVSKKPIGKMKKKMKKAKAAKEPDSPLPEASPWR</sequence>
<dbReference type="AlphaFoldDB" id="A0AAD4EQT7"/>
<dbReference type="Proteomes" id="UP001197093">
    <property type="component" value="Unassembled WGS sequence"/>
</dbReference>
<dbReference type="InterPro" id="IPR011333">
    <property type="entry name" value="SKP1/BTB/POZ_sf"/>
</dbReference>
<dbReference type="SUPFAM" id="SSF54695">
    <property type="entry name" value="POZ domain"/>
    <property type="match status" value="1"/>
</dbReference>
<feature type="region of interest" description="Disordered" evidence="1">
    <location>
        <begin position="191"/>
        <end position="286"/>
    </location>
</feature>
<organism evidence="2 3">
    <name type="scientific">Staphylotrichum longicolle</name>
    <dbReference type="NCBI Taxonomy" id="669026"/>
    <lineage>
        <taxon>Eukaryota</taxon>
        <taxon>Fungi</taxon>
        <taxon>Dikarya</taxon>
        <taxon>Ascomycota</taxon>
        <taxon>Pezizomycotina</taxon>
        <taxon>Sordariomycetes</taxon>
        <taxon>Sordariomycetidae</taxon>
        <taxon>Sordariales</taxon>
        <taxon>Chaetomiaceae</taxon>
        <taxon>Staphylotrichum</taxon>
    </lineage>
</organism>
<feature type="compositionally biased region" description="Basic residues" evidence="1">
    <location>
        <begin position="258"/>
        <end position="270"/>
    </location>
</feature>
<proteinExistence type="predicted"/>
<comment type="caution">
    <text evidence="2">The sequence shown here is derived from an EMBL/GenBank/DDBJ whole genome shotgun (WGS) entry which is preliminary data.</text>
</comment>